<keyword evidence="4 6" id="KW-1133">Transmembrane helix</keyword>
<organism evidence="7">
    <name type="scientific">Cyberlindnera fabianii</name>
    <name type="common">Yeast</name>
    <name type="synonym">Hansenula fabianii</name>
    <dbReference type="NCBI Taxonomy" id="36022"/>
    <lineage>
        <taxon>Eukaryota</taxon>
        <taxon>Fungi</taxon>
        <taxon>Dikarya</taxon>
        <taxon>Ascomycota</taxon>
        <taxon>Saccharomycotina</taxon>
        <taxon>Saccharomycetes</taxon>
        <taxon>Phaffomycetales</taxon>
        <taxon>Phaffomycetaceae</taxon>
        <taxon>Cyberlindnera</taxon>
    </lineage>
</organism>
<evidence type="ECO:0000313" key="9">
    <source>
        <dbReference type="Proteomes" id="UP000189513"/>
    </source>
</evidence>
<dbReference type="NCBIfam" id="NF038013">
    <property type="entry name" value="AceTr_1"/>
    <property type="match status" value="1"/>
</dbReference>
<evidence type="ECO:0000313" key="7">
    <source>
        <dbReference type="EMBL" id="CDR44997.1"/>
    </source>
</evidence>
<evidence type="ECO:0000256" key="3">
    <source>
        <dbReference type="ARBA" id="ARBA00022692"/>
    </source>
</evidence>
<feature type="transmembrane region" description="Helical" evidence="6">
    <location>
        <begin position="178"/>
        <end position="198"/>
    </location>
</feature>
<gene>
    <name evidence="8" type="ORF">BON22_1411</name>
    <name evidence="7" type="ORF">CYFA0S_16e00936g</name>
</gene>
<feature type="transmembrane region" description="Helical" evidence="6">
    <location>
        <begin position="204"/>
        <end position="223"/>
    </location>
</feature>
<dbReference type="VEuPathDB" id="FungiDB:BON22_1411"/>
<dbReference type="GO" id="GO:0005886">
    <property type="term" value="C:plasma membrane"/>
    <property type="evidence" value="ECO:0007669"/>
    <property type="project" value="TreeGrafter"/>
</dbReference>
<dbReference type="OMA" id="FCFTLDA"/>
<dbReference type="InterPro" id="IPR051633">
    <property type="entry name" value="AceTr"/>
</dbReference>
<dbReference type="PANTHER" id="PTHR31123:SF3">
    <property type="entry name" value="AMMONIA TRANSPORT OUTWARD PROTEIN 3"/>
    <property type="match status" value="1"/>
</dbReference>
<evidence type="ECO:0000256" key="6">
    <source>
        <dbReference type="SAM" id="Phobius"/>
    </source>
</evidence>
<evidence type="ECO:0000256" key="5">
    <source>
        <dbReference type="ARBA" id="ARBA00023136"/>
    </source>
</evidence>
<evidence type="ECO:0000256" key="4">
    <source>
        <dbReference type="ARBA" id="ARBA00022989"/>
    </source>
</evidence>
<comment type="subcellular location">
    <subcellularLocation>
        <location evidence="1">Membrane</location>
        <topology evidence="1">Multi-pass membrane protein</topology>
    </subcellularLocation>
</comment>
<evidence type="ECO:0000313" key="8">
    <source>
        <dbReference type="EMBL" id="ONH68976.1"/>
    </source>
</evidence>
<sequence length="277" mass="30752">MTDSTFDDLEKGNVVYNDRIDDPIMNKNTITQSKTICTLSDDGETVFLGGMAIDRRDLAKIFPEQASTIVKVEQTNWRPVGNPIPLGLVGYCISTFTLSLTLMEARGATNPKLLISSALMFSGLVTMICGFWCLLLDNTFACTALAAFGGFYLSYAVILIDAFDIVSSYATVEEFNNVMGFWLAGWTIYATIMWILTWKGTVEFFLLIGNIVLYLLTLTIYYFTLSEPLKKASGVFAFLSVICGFYCIWALQCIDATSHVIPPTLLMPGTNRKAKRL</sequence>
<evidence type="ECO:0000256" key="1">
    <source>
        <dbReference type="ARBA" id="ARBA00004141"/>
    </source>
</evidence>
<reference evidence="8" key="3">
    <citation type="submission" date="2017-01" db="EMBL/GenBank/DDBJ databases">
        <authorList>
            <person name="Mah S.A."/>
            <person name="Swanson W.J."/>
            <person name="Moy G.W."/>
            <person name="Vacquier V.D."/>
        </authorList>
    </citation>
    <scope>NUCLEOTIDE SEQUENCE [LARGE SCALE GENOMIC DNA]</scope>
    <source>
        <strain evidence="8">65</strain>
    </source>
</reference>
<feature type="transmembrane region" description="Helical" evidence="6">
    <location>
        <begin position="84"/>
        <end position="102"/>
    </location>
</feature>
<proteinExistence type="inferred from homology"/>
<dbReference type="InterPro" id="IPR000791">
    <property type="entry name" value="Gpr1/Fun34/SatP-like"/>
</dbReference>
<dbReference type="OrthoDB" id="3648309at2759"/>
<dbReference type="EMBL" id="LK052901">
    <property type="protein sequence ID" value="CDR44997.1"/>
    <property type="molecule type" value="Genomic_DNA"/>
</dbReference>
<dbReference type="EMBL" id="MPUK01000002">
    <property type="protein sequence ID" value="ONH68976.1"/>
    <property type="molecule type" value="Genomic_DNA"/>
</dbReference>
<reference evidence="9" key="2">
    <citation type="journal article" date="2017" name="Genome Announc.">
        <title>Genome sequences of Cyberlindnera fabianii 65, Pichia kudriavzevii 129, and Saccharomyces cerevisiae 131 isolated from fermented masau fruits in Zimbabwe.</title>
        <authorList>
            <person name="van Rijswijck I.M.H."/>
            <person name="Derks M.F.L."/>
            <person name="Abee T."/>
            <person name="de Ridder D."/>
            <person name="Smid E.J."/>
        </authorList>
    </citation>
    <scope>NUCLEOTIDE SEQUENCE [LARGE SCALE GENOMIC DNA]</scope>
    <source>
        <strain evidence="9">65</strain>
    </source>
</reference>
<reference evidence="7" key="1">
    <citation type="journal article" date="2014" name="Genome Announc.">
        <title>Genome sequence of the yeast Cyberlindnera fabianii (Hansenula fabianii).</title>
        <authorList>
            <person name="Freel K.C."/>
            <person name="Sarilar V."/>
            <person name="Neuveglise C."/>
            <person name="Devillers H."/>
            <person name="Friedrich A."/>
            <person name="Schacherer J."/>
        </authorList>
    </citation>
    <scope>NUCLEOTIDE SEQUENCE</scope>
    <source>
        <strain evidence="7">YJS4271</strain>
    </source>
</reference>
<protein>
    <submittedName>
        <fullName evidence="7">CYFA0S16e00936g1_1</fullName>
    </submittedName>
    <submittedName>
        <fullName evidence="8">Glyoxylate pathway regulator</fullName>
    </submittedName>
</protein>
<accession>A0A061BAS7</accession>
<dbReference type="PANTHER" id="PTHR31123">
    <property type="entry name" value="ACCUMULATION OF DYADS PROTEIN 2-RELATED"/>
    <property type="match status" value="1"/>
</dbReference>
<feature type="transmembrane region" description="Helical" evidence="6">
    <location>
        <begin position="235"/>
        <end position="252"/>
    </location>
</feature>
<dbReference type="STRING" id="36022.A0A061BAS7"/>
<keyword evidence="9" id="KW-1185">Reference proteome</keyword>
<keyword evidence="5 6" id="KW-0472">Membrane</keyword>
<keyword evidence="3 6" id="KW-0812">Transmembrane</keyword>
<evidence type="ECO:0000256" key="2">
    <source>
        <dbReference type="ARBA" id="ARBA00005587"/>
    </source>
</evidence>
<dbReference type="Pfam" id="PF01184">
    <property type="entry name" value="Gpr1_Fun34_YaaH"/>
    <property type="match status" value="1"/>
</dbReference>
<dbReference type="Proteomes" id="UP000189513">
    <property type="component" value="Unassembled WGS sequence"/>
</dbReference>
<feature type="transmembrane region" description="Helical" evidence="6">
    <location>
        <begin position="114"/>
        <end position="137"/>
    </location>
</feature>
<feature type="transmembrane region" description="Helical" evidence="6">
    <location>
        <begin position="143"/>
        <end position="166"/>
    </location>
</feature>
<comment type="similarity">
    <text evidence="2">Belongs to the acetate uptake transporter (AceTr) (TC 2.A.96) family.</text>
</comment>
<dbReference type="AlphaFoldDB" id="A0A061BAS7"/>
<name>A0A061BAS7_CYBFA</name>
<dbReference type="GO" id="GO:0015123">
    <property type="term" value="F:acetate transmembrane transporter activity"/>
    <property type="evidence" value="ECO:0007669"/>
    <property type="project" value="TreeGrafter"/>
</dbReference>